<keyword evidence="9" id="KW-1185">Reference proteome</keyword>
<dbReference type="SUPFAM" id="SSF56204">
    <property type="entry name" value="Hect, E3 ligase catalytic domain"/>
    <property type="match status" value="1"/>
</dbReference>
<keyword evidence="4" id="KW-0808">Transferase</keyword>
<evidence type="ECO:0000256" key="3">
    <source>
        <dbReference type="ARBA" id="ARBA00012485"/>
    </source>
</evidence>
<dbReference type="GO" id="GO:0005737">
    <property type="term" value="C:cytoplasm"/>
    <property type="evidence" value="ECO:0007669"/>
    <property type="project" value="TreeGrafter"/>
</dbReference>
<sequence>MFLYSDAPAALVSLVFNSPVQCYKQAGEEAVKLLLYPNIRSIPKPVRKHCVQLVSAFCALLYTSQNVGDQHLLYYACRKSMVSLLKLIGFRKRSKYVYEAKPSDTIGEFCPFVEELARSLSHTLHIVSQSFLTQSLALSIDSDVRLLAFFSRYMRRAIEDHVRLKGQSLPLNLDDNFENQPCYLLNHDFLSIVVTRNLETKTIFNYEPRWFFYLSVMRELKNLSKLFLNYEEKLFSQIRMYRSTVDVLIHFSNRSEDLQYRQKILVDRSQILTESFEHLSHGTPKSSRSGLSVEFTNEVATGQGVLREWLLLVCQELFNPQGSIFLACPNDSTLEYGHLNYFAFAGRVIALALMHKVQVGISFDRVFFLQLDGGLVSLEDIQEADPVMYKSCKTLLEMC</sequence>
<dbReference type="Pfam" id="PF00632">
    <property type="entry name" value="HECT"/>
    <property type="match status" value="1"/>
</dbReference>
<evidence type="ECO:0000313" key="8">
    <source>
        <dbReference type="EMBL" id="MCL7041993.1"/>
    </source>
</evidence>
<comment type="caution">
    <text evidence="6">Lacks conserved residue(s) required for the propagation of feature annotation.</text>
</comment>
<evidence type="ECO:0000259" key="7">
    <source>
        <dbReference type="PROSITE" id="PS50237"/>
    </source>
</evidence>
<evidence type="ECO:0000256" key="1">
    <source>
        <dbReference type="ARBA" id="ARBA00000885"/>
    </source>
</evidence>
<dbReference type="InterPro" id="IPR050409">
    <property type="entry name" value="E3_ubiq-protein_ligase"/>
</dbReference>
<evidence type="ECO:0000313" key="9">
    <source>
        <dbReference type="Proteomes" id="UP001177140"/>
    </source>
</evidence>
<reference evidence="8" key="1">
    <citation type="submission" date="2022-03" db="EMBL/GenBank/DDBJ databases">
        <title>A functionally conserved STORR gene fusion in Papaver species that diverged 16.8 million years ago.</title>
        <authorList>
            <person name="Catania T."/>
        </authorList>
    </citation>
    <scope>NUCLEOTIDE SEQUENCE</scope>
    <source>
        <strain evidence="8">S-191538</strain>
    </source>
</reference>
<dbReference type="EMBL" id="JAJJMA010229962">
    <property type="protein sequence ID" value="MCL7041993.1"/>
    <property type="molecule type" value="Genomic_DNA"/>
</dbReference>
<dbReference type="InterPro" id="IPR035983">
    <property type="entry name" value="Hect_E3_ubiquitin_ligase"/>
</dbReference>
<name>A0AA41VJ05_PAPNU</name>
<comment type="pathway">
    <text evidence="2">Protein modification; protein ubiquitination.</text>
</comment>
<proteinExistence type="predicted"/>
<dbReference type="GO" id="GO:0006511">
    <property type="term" value="P:ubiquitin-dependent protein catabolic process"/>
    <property type="evidence" value="ECO:0007669"/>
    <property type="project" value="TreeGrafter"/>
</dbReference>
<protein>
    <recommendedName>
        <fullName evidence="3">HECT-type E3 ubiquitin transferase</fullName>
        <ecNumber evidence="3">2.3.2.26</ecNumber>
    </recommendedName>
</protein>
<dbReference type="EC" id="2.3.2.26" evidence="3"/>
<comment type="catalytic activity">
    <reaction evidence="1">
        <text>S-ubiquitinyl-[E2 ubiquitin-conjugating enzyme]-L-cysteine + [acceptor protein]-L-lysine = [E2 ubiquitin-conjugating enzyme]-L-cysteine + N(6)-ubiquitinyl-[acceptor protein]-L-lysine.</text>
        <dbReference type="EC" id="2.3.2.26"/>
    </reaction>
</comment>
<dbReference type="PROSITE" id="PS50237">
    <property type="entry name" value="HECT"/>
    <property type="match status" value="1"/>
</dbReference>
<dbReference type="InterPro" id="IPR000569">
    <property type="entry name" value="HECT_dom"/>
</dbReference>
<accession>A0AA41VJ05</accession>
<comment type="caution">
    <text evidence="8">The sequence shown here is derived from an EMBL/GenBank/DDBJ whole genome shotgun (WGS) entry which is preliminary data.</text>
</comment>
<evidence type="ECO:0000256" key="4">
    <source>
        <dbReference type="ARBA" id="ARBA00022679"/>
    </source>
</evidence>
<feature type="domain" description="HECT" evidence="7">
    <location>
        <begin position="304"/>
        <end position="399"/>
    </location>
</feature>
<dbReference type="AlphaFoldDB" id="A0AA41VJ05"/>
<organism evidence="8 9">
    <name type="scientific">Papaver nudicaule</name>
    <name type="common">Iceland poppy</name>
    <dbReference type="NCBI Taxonomy" id="74823"/>
    <lineage>
        <taxon>Eukaryota</taxon>
        <taxon>Viridiplantae</taxon>
        <taxon>Streptophyta</taxon>
        <taxon>Embryophyta</taxon>
        <taxon>Tracheophyta</taxon>
        <taxon>Spermatophyta</taxon>
        <taxon>Magnoliopsida</taxon>
        <taxon>Ranunculales</taxon>
        <taxon>Papaveraceae</taxon>
        <taxon>Papaveroideae</taxon>
        <taxon>Papaver</taxon>
    </lineage>
</organism>
<dbReference type="GO" id="GO:0000209">
    <property type="term" value="P:protein polyubiquitination"/>
    <property type="evidence" value="ECO:0007669"/>
    <property type="project" value="TreeGrafter"/>
</dbReference>
<dbReference type="PANTHER" id="PTHR11254">
    <property type="entry name" value="HECT DOMAIN UBIQUITIN-PROTEIN LIGASE"/>
    <property type="match status" value="1"/>
</dbReference>
<dbReference type="PANTHER" id="PTHR11254:SF424">
    <property type="entry name" value="E3 UBIQUITIN-PROTEIN LIGASE UPL5"/>
    <property type="match status" value="1"/>
</dbReference>
<gene>
    <name evidence="8" type="ORF">MKW94_026890</name>
</gene>
<evidence type="ECO:0000256" key="6">
    <source>
        <dbReference type="PROSITE-ProRule" id="PRU00104"/>
    </source>
</evidence>
<dbReference type="GO" id="GO:0061630">
    <property type="term" value="F:ubiquitin protein ligase activity"/>
    <property type="evidence" value="ECO:0007669"/>
    <property type="project" value="UniProtKB-EC"/>
</dbReference>
<evidence type="ECO:0000256" key="5">
    <source>
        <dbReference type="ARBA" id="ARBA00022786"/>
    </source>
</evidence>
<keyword evidence="5 6" id="KW-0833">Ubl conjugation pathway</keyword>
<dbReference type="Proteomes" id="UP001177140">
    <property type="component" value="Unassembled WGS sequence"/>
</dbReference>
<evidence type="ECO:0000256" key="2">
    <source>
        <dbReference type="ARBA" id="ARBA00004906"/>
    </source>
</evidence>
<dbReference type="Gene3D" id="3.90.1750.10">
    <property type="entry name" value="Hect, E3 ligase catalytic domains"/>
    <property type="match status" value="1"/>
</dbReference>